<dbReference type="Proteomes" id="UP000189796">
    <property type="component" value="Chromosome I"/>
</dbReference>
<comment type="similarity">
    <text evidence="1">Belongs to the glycosyltransferase 2 family. WaaE/KdtX subfamily.</text>
</comment>
<organism evidence="3 4">
    <name type="scientific">Bradyrhizobium erythrophlei</name>
    <dbReference type="NCBI Taxonomy" id="1437360"/>
    <lineage>
        <taxon>Bacteria</taxon>
        <taxon>Pseudomonadati</taxon>
        <taxon>Pseudomonadota</taxon>
        <taxon>Alphaproteobacteria</taxon>
        <taxon>Hyphomicrobiales</taxon>
        <taxon>Nitrobacteraceae</taxon>
        <taxon>Bradyrhizobium</taxon>
    </lineage>
</organism>
<evidence type="ECO:0000259" key="2">
    <source>
        <dbReference type="Pfam" id="PF00535"/>
    </source>
</evidence>
<dbReference type="Gene3D" id="3.90.550.10">
    <property type="entry name" value="Spore Coat Polysaccharide Biosynthesis Protein SpsA, Chain A"/>
    <property type="match status" value="1"/>
</dbReference>
<dbReference type="GO" id="GO:0016740">
    <property type="term" value="F:transferase activity"/>
    <property type="evidence" value="ECO:0007669"/>
    <property type="project" value="UniProtKB-KW"/>
</dbReference>
<dbReference type="InterPro" id="IPR029044">
    <property type="entry name" value="Nucleotide-diphossugar_trans"/>
</dbReference>
<dbReference type="InterPro" id="IPR001173">
    <property type="entry name" value="Glyco_trans_2-like"/>
</dbReference>
<dbReference type="OrthoDB" id="9815923at2"/>
<accession>A0A1M5L434</accession>
<evidence type="ECO:0000256" key="1">
    <source>
        <dbReference type="ARBA" id="ARBA00038494"/>
    </source>
</evidence>
<dbReference type="RefSeq" id="WP_079601142.1">
    <property type="nucleotide sequence ID" value="NZ_LT670817.1"/>
</dbReference>
<dbReference type="EMBL" id="LT670817">
    <property type="protein sequence ID" value="SHG59852.1"/>
    <property type="molecule type" value="Genomic_DNA"/>
</dbReference>
<dbReference type="Pfam" id="PF00535">
    <property type="entry name" value="Glycos_transf_2"/>
    <property type="match status" value="1"/>
</dbReference>
<evidence type="ECO:0000313" key="4">
    <source>
        <dbReference type="Proteomes" id="UP000189796"/>
    </source>
</evidence>
<dbReference type="PANTHER" id="PTHR43630">
    <property type="entry name" value="POLY-BETA-1,6-N-ACETYL-D-GLUCOSAMINE SYNTHASE"/>
    <property type="match status" value="1"/>
</dbReference>
<keyword evidence="3" id="KW-0808">Transferase</keyword>
<dbReference type="AlphaFoldDB" id="A0A1M5L434"/>
<gene>
    <name evidence="3" type="ORF">SAMN05443248_2093</name>
</gene>
<protein>
    <submittedName>
        <fullName evidence="3">Glycosyl transferase family 2</fullName>
    </submittedName>
</protein>
<dbReference type="SUPFAM" id="SSF48452">
    <property type="entry name" value="TPR-like"/>
    <property type="match status" value="1"/>
</dbReference>
<feature type="domain" description="Glycosyltransferase 2-like" evidence="2">
    <location>
        <begin position="8"/>
        <end position="129"/>
    </location>
</feature>
<proteinExistence type="inferred from homology"/>
<reference evidence="3 4" key="1">
    <citation type="submission" date="2016-11" db="EMBL/GenBank/DDBJ databases">
        <authorList>
            <person name="Jaros S."/>
            <person name="Januszkiewicz K."/>
            <person name="Wedrychowicz H."/>
        </authorList>
    </citation>
    <scope>NUCLEOTIDE SEQUENCE [LARGE SCALE GENOMIC DNA]</scope>
    <source>
        <strain evidence="3 4">GAS138</strain>
    </source>
</reference>
<dbReference type="InterPro" id="IPR011990">
    <property type="entry name" value="TPR-like_helical_dom_sf"/>
</dbReference>
<dbReference type="SUPFAM" id="SSF53448">
    <property type="entry name" value="Nucleotide-diphospho-sugar transferases"/>
    <property type="match status" value="1"/>
</dbReference>
<dbReference type="PANTHER" id="PTHR43630:SF2">
    <property type="entry name" value="GLYCOSYLTRANSFERASE"/>
    <property type="match status" value="1"/>
</dbReference>
<dbReference type="Gene3D" id="1.25.40.10">
    <property type="entry name" value="Tetratricopeptide repeat domain"/>
    <property type="match status" value="1"/>
</dbReference>
<sequence length="369" mass="41393">MISVAAAMIVRDEERFLPGCLSSLRGKVDDVVIVDTGSVDNTLSIARTFGARVFHFEWNDDFAAARNRGLEEVTADWILYIDADERLHTPGDRPVAEFLDPDAIAAYVRFKPKLNYTSYREPRLFRRDTRLRFSGKIHESILPAIDRIPERDRLSIARTAIGLDHLGYEGDQAHKAARNIPLLRQAIEDDPNRVYYWYHLAESLAAIGRVDEALAVARQGVQAAQQRPSEKQRANASMIFQFLARTYLERGQDPSALIAEGLAAVPDDHALWFIAARDRLNAGEFETAWRIAEDLLSVDTDALSDGLLAFDQRIFEEFANDLAGVAAFRLGLFAEASRHFLRAAAAAPDNVSYRIKARAALLQQQRLKA</sequence>
<evidence type="ECO:0000313" key="3">
    <source>
        <dbReference type="EMBL" id="SHG59852.1"/>
    </source>
</evidence>
<dbReference type="CDD" id="cd02511">
    <property type="entry name" value="Beta4Glucosyltransferase"/>
    <property type="match status" value="1"/>
</dbReference>
<name>A0A1M5L434_9BRAD</name>